<dbReference type="AlphaFoldDB" id="A0A0P9HCM5"/>
<protein>
    <recommendedName>
        <fullName evidence="1">SCP2 domain-containing protein</fullName>
    </recommendedName>
</protein>
<proteinExistence type="predicted"/>
<sequence length="182" mass="19351">MAEITTPAAYFTQTVPQQYAAALAAAPALAQQPPLSAVFQITGEGGGTYTLRSAGGQLEVAEGDQIENPDLRVVMPYADWQVLAASGASDTFIDFVQRGKVQVVQNLKGTVNLELTRDDGSLWHSTMVFGNQADPTLTMMMTKADYDAMLSGELNGQMAFLTGKLKFDGSLPLLMQIGALAS</sequence>
<gene>
    <name evidence="2" type="ORF">SE17_16525</name>
</gene>
<organism evidence="2 3">
    <name type="scientific">Kouleothrix aurantiaca</name>
    <dbReference type="NCBI Taxonomy" id="186479"/>
    <lineage>
        <taxon>Bacteria</taxon>
        <taxon>Bacillati</taxon>
        <taxon>Chloroflexota</taxon>
        <taxon>Chloroflexia</taxon>
        <taxon>Chloroflexales</taxon>
        <taxon>Roseiflexineae</taxon>
        <taxon>Roseiflexaceae</taxon>
        <taxon>Kouleothrix</taxon>
    </lineage>
</organism>
<dbReference type="Pfam" id="PF02036">
    <property type="entry name" value="SCP2"/>
    <property type="match status" value="1"/>
</dbReference>
<evidence type="ECO:0000313" key="3">
    <source>
        <dbReference type="Proteomes" id="UP000050509"/>
    </source>
</evidence>
<dbReference type="InterPro" id="IPR003033">
    <property type="entry name" value="SCP2_sterol-bd_dom"/>
</dbReference>
<dbReference type="SUPFAM" id="SSF55718">
    <property type="entry name" value="SCP-like"/>
    <property type="match status" value="2"/>
</dbReference>
<accession>A0A0P9HCM5</accession>
<evidence type="ECO:0000313" key="2">
    <source>
        <dbReference type="EMBL" id="KPV52264.1"/>
    </source>
</evidence>
<comment type="caution">
    <text evidence="2">The sequence shown here is derived from an EMBL/GenBank/DDBJ whole genome shotgun (WGS) entry which is preliminary data.</text>
</comment>
<dbReference type="InterPro" id="IPR036527">
    <property type="entry name" value="SCP2_sterol-bd_dom_sf"/>
</dbReference>
<dbReference type="EMBL" id="LJCR01000603">
    <property type="protein sequence ID" value="KPV52264.1"/>
    <property type="molecule type" value="Genomic_DNA"/>
</dbReference>
<keyword evidence="3" id="KW-1185">Reference proteome</keyword>
<name>A0A0P9HCM5_9CHLR</name>
<dbReference type="Proteomes" id="UP000050509">
    <property type="component" value="Unassembled WGS sequence"/>
</dbReference>
<evidence type="ECO:0000259" key="1">
    <source>
        <dbReference type="Pfam" id="PF02036"/>
    </source>
</evidence>
<feature type="domain" description="SCP2" evidence="1">
    <location>
        <begin position="104"/>
        <end position="181"/>
    </location>
</feature>
<dbReference type="Gene3D" id="3.30.1050.10">
    <property type="entry name" value="SCP2 sterol-binding domain"/>
    <property type="match status" value="2"/>
</dbReference>
<reference evidence="2 3" key="1">
    <citation type="submission" date="2015-09" db="EMBL/GenBank/DDBJ databases">
        <title>Draft genome sequence of Kouleothrix aurantiaca JCM 19913.</title>
        <authorList>
            <person name="Hemp J."/>
        </authorList>
    </citation>
    <scope>NUCLEOTIDE SEQUENCE [LARGE SCALE GENOMIC DNA]</scope>
    <source>
        <strain evidence="2 3">COM-B</strain>
    </source>
</reference>